<proteinExistence type="predicted"/>
<dbReference type="AlphaFoldDB" id="A0A0L0BVG6"/>
<name>A0A0L0BVG6_LUCCU</name>
<sequence>MFLEILNLAAHNKNNGQIYKDKSRSRLTITATRTETSSTVVKYQSKSDVVQLKTINKPKQKKVRFQLQESESSSKIVGQLTTKSRSHTAAKTETASILKCQTKQDNNKLEILNKSKKEEVNFQLIKSETNNKTSIYIATDEIETSSILKHHTKQDNKQLETIKKTKKDEVSCQLNKSETINKPVKQQTAEIRCHVTVIKENPETSVNPKCPTKQDDKQLEALTKSKKEEINFKLNELETSHKTLKQQQTTKSVNSSPTIVSSESCKMIYTEHLDSNYSCKQSKINKIHIKNSESSKIKVELYRIELLHYLLTMHHRQAKPTPPRFGSTRRRLEY</sequence>
<evidence type="ECO:0000313" key="1">
    <source>
        <dbReference type="EMBL" id="KNC23224.1"/>
    </source>
</evidence>
<reference evidence="1 2" key="1">
    <citation type="journal article" date="2015" name="Nat. Commun.">
        <title>Lucilia cuprina genome unlocks parasitic fly biology to underpin future interventions.</title>
        <authorList>
            <person name="Anstead C.A."/>
            <person name="Korhonen P.K."/>
            <person name="Young N.D."/>
            <person name="Hall R.S."/>
            <person name="Jex A.R."/>
            <person name="Murali S.C."/>
            <person name="Hughes D.S."/>
            <person name="Lee S.F."/>
            <person name="Perry T."/>
            <person name="Stroehlein A.J."/>
            <person name="Ansell B.R."/>
            <person name="Breugelmans B."/>
            <person name="Hofmann A."/>
            <person name="Qu J."/>
            <person name="Dugan S."/>
            <person name="Lee S.L."/>
            <person name="Chao H."/>
            <person name="Dinh H."/>
            <person name="Han Y."/>
            <person name="Doddapaneni H.V."/>
            <person name="Worley K.C."/>
            <person name="Muzny D.M."/>
            <person name="Ioannidis P."/>
            <person name="Waterhouse R.M."/>
            <person name="Zdobnov E.M."/>
            <person name="James P.J."/>
            <person name="Bagnall N.H."/>
            <person name="Kotze A.C."/>
            <person name="Gibbs R.A."/>
            <person name="Richards S."/>
            <person name="Batterham P."/>
            <person name="Gasser R.B."/>
        </authorList>
    </citation>
    <scope>NUCLEOTIDE SEQUENCE [LARGE SCALE GENOMIC DNA]</scope>
    <source>
        <strain evidence="1 2">LS</strain>
        <tissue evidence="1">Full body</tissue>
    </source>
</reference>
<dbReference type="EMBL" id="JRES01001383">
    <property type="protein sequence ID" value="KNC23224.1"/>
    <property type="molecule type" value="Genomic_DNA"/>
</dbReference>
<comment type="caution">
    <text evidence="1">The sequence shown here is derived from an EMBL/GenBank/DDBJ whole genome shotgun (WGS) entry which is preliminary data.</text>
</comment>
<evidence type="ECO:0000313" key="2">
    <source>
        <dbReference type="Proteomes" id="UP000037069"/>
    </source>
</evidence>
<protein>
    <submittedName>
        <fullName evidence="1">Uncharacterized protein</fullName>
    </submittedName>
</protein>
<accession>A0A0L0BVG6</accession>
<dbReference type="Proteomes" id="UP000037069">
    <property type="component" value="Unassembled WGS sequence"/>
</dbReference>
<gene>
    <name evidence="1" type="ORF">FF38_01044</name>
</gene>
<keyword evidence="2" id="KW-1185">Reference proteome</keyword>
<organism evidence="1 2">
    <name type="scientific">Lucilia cuprina</name>
    <name type="common">Green bottle fly</name>
    <name type="synonym">Australian sheep blowfly</name>
    <dbReference type="NCBI Taxonomy" id="7375"/>
    <lineage>
        <taxon>Eukaryota</taxon>
        <taxon>Metazoa</taxon>
        <taxon>Ecdysozoa</taxon>
        <taxon>Arthropoda</taxon>
        <taxon>Hexapoda</taxon>
        <taxon>Insecta</taxon>
        <taxon>Pterygota</taxon>
        <taxon>Neoptera</taxon>
        <taxon>Endopterygota</taxon>
        <taxon>Diptera</taxon>
        <taxon>Brachycera</taxon>
        <taxon>Muscomorpha</taxon>
        <taxon>Oestroidea</taxon>
        <taxon>Calliphoridae</taxon>
        <taxon>Luciliinae</taxon>
        <taxon>Lucilia</taxon>
    </lineage>
</organism>